<protein>
    <submittedName>
        <fullName evidence="1">Uncharacterized protein</fullName>
    </submittedName>
</protein>
<comment type="caution">
    <text evidence="1">The sequence shown here is derived from an EMBL/GenBank/DDBJ whole genome shotgun (WGS) entry which is preliminary data.</text>
</comment>
<keyword evidence="2" id="KW-1185">Reference proteome</keyword>
<sequence>MSEVKACSANRVRRVSCAEFRYIK</sequence>
<organism evidence="1 2">
    <name type="scientific">Senna tora</name>
    <dbReference type="NCBI Taxonomy" id="362788"/>
    <lineage>
        <taxon>Eukaryota</taxon>
        <taxon>Viridiplantae</taxon>
        <taxon>Streptophyta</taxon>
        <taxon>Embryophyta</taxon>
        <taxon>Tracheophyta</taxon>
        <taxon>Spermatophyta</taxon>
        <taxon>Magnoliopsida</taxon>
        <taxon>eudicotyledons</taxon>
        <taxon>Gunneridae</taxon>
        <taxon>Pentapetalae</taxon>
        <taxon>rosids</taxon>
        <taxon>fabids</taxon>
        <taxon>Fabales</taxon>
        <taxon>Fabaceae</taxon>
        <taxon>Caesalpinioideae</taxon>
        <taxon>Cassia clade</taxon>
        <taxon>Senna</taxon>
    </lineage>
</organism>
<proteinExistence type="predicted"/>
<evidence type="ECO:0000313" key="2">
    <source>
        <dbReference type="Proteomes" id="UP000634136"/>
    </source>
</evidence>
<gene>
    <name evidence="1" type="ORF">G2W53_002968</name>
</gene>
<dbReference type="Proteomes" id="UP000634136">
    <property type="component" value="Unassembled WGS sequence"/>
</dbReference>
<reference evidence="1" key="1">
    <citation type="submission" date="2020-09" db="EMBL/GenBank/DDBJ databases">
        <title>Genome-Enabled Discovery of Anthraquinone Biosynthesis in Senna tora.</title>
        <authorList>
            <person name="Kang S.-H."/>
            <person name="Pandey R.P."/>
            <person name="Lee C.-M."/>
            <person name="Sim J.-S."/>
            <person name="Jeong J.-T."/>
            <person name="Choi B.-S."/>
            <person name="Jung M."/>
            <person name="Ginzburg D."/>
            <person name="Zhao K."/>
            <person name="Won S.Y."/>
            <person name="Oh T.-J."/>
            <person name="Yu Y."/>
            <person name="Kim N.-H."/>
            <person name="Lee O.R."/>
            <person name="Lee T.-H."/>
            <person name="Bashyal P."/>
            <person name="Kim T.-S."/>
            <person name="Lee W.-H."/>
            <person name="Kawkins C."/>
            <person name="Kim C.-K."/>
            <person name="Kim J.S."/>
            <person name="Ahn B.O."/>
            <person name="Rhee S.Y."/>
            <person name="Sohng J.K."/>
        </authorList>
    </citation>
    <scope>NUCLEOTIDE SEQUENCE</scope>
    <source>
        <tissue evidence="1">Leaf</tissue>
    </source>
</reference>
<dbReference type="EMBL" id="JAAIUW010000002">
    <property type="protein sequence ID" value="KAF7840670.1"/>
    <property type="molecule type" value="Genomic_DNA"/>
</dbReference>
<name>A0A834X9F9_9FABA</name>
<evidence type="ECO:0000313" key="1">
    <source>
        <dbReference type="EMBL" id="KAF7840670.1"/>
    </source>
</evidence>
<accession>A0A834X9F9</accession>
<dbReference type="AlphaFoldDB" id="A0A834X9F9"/>